<gene>
    <name evidence="1" type="ORF">L228DRAFT_262643</name>
</gene>
<evidence type="ECO:0000313" key="2">
    <source>
        <dbReference type="Proteomes" id="UP000076632"/>
    </source>
</evidence>
<dbReference type="Proteomes" id="UP000076632">
    <property type="component" value="Unassembled WGS sequence"/>
</dbReference>
<dbReference type="RefSeq" id="XP_018186288.1">
    <property type="nucleotide sequence ID" value="XM_018334433.1"/>
</dbReference>
<proteinExistence type="predicted"/>
<reference evidence="1 2" key="1">
    <citation type="journal article" date="2016" name="Fungal Biol.">
        <title>The genome of Xylona heveae provides a window into fungal endophytism.</title>
        <authorList>
            <person name="Gazis R."/>
            <person name="Kuo A."/>
            <person name="Riley R."/>
            <person name="LaButti K."/>
            <person name="Lipzen A."/>
            <person name="Lin J."/>
            <person name="Amirebrahimi M."/>
            <person name="Hesse C.N."/>
            <person name="Spatafora J.W."/>
            <person name="Henrissat B."/>
            <person name="Hainaut M."/>
            <person name="Grigoriev I.V."/>
            <person name="Hibbett D.S."/>
        </authorList>
    </citation>
    <scope>NUCLEOTIDE SEQUENCE [LARGE SCALE GENOMIC DNA]</scope>
    <source>
        <strain evidence="1 2">TC161</strain>
    </source>
</reference>
<keyword evidence="2" id="KW-1185">Reference proteome</keyword>
<dbReference type="InParanoid" id="A0A165F9F8"/>
<dbReference type="AlphaFoldDB" id="A0A165F9F8"/>
<dbReference type="GeneID" id="28899570"/>
<evidence type="ECO:0000313" key="1">
    <source>
        <dbReference type="EMBL" id="KZF20733.1"/>
    </source>
</evidence>
<name>A0A165F9F8_XYLHT</name>
<sequence length="221" mass="25778">MDQSQEQPRSPDYFQQQYKRHLTRLATEILSHGGPPSPEDIDETVKELDGMLKEDRKLLNLQFNVAKKFLIAGLAMKLEELMGQGEHLAERINESSATRMRRSATPDQTKARLLKFMARLTKEDIKACGLDVENHWPVVQKFSRYRISSIYFDKTFMKTSPKVEFARVLHSMHEQPFLWEKDFSKLYARWSTLFAFVYGQSVQAVDRGHLRNIFAFLNSES</sequence>
<dbReference type="EMBL" id="KV407462">
    <property type="protein sequence ID" value="KZF20733.1"/>
    <property type="molecule type" value="Genomic_DNA"/>
</dbReference>
<organism evidence="1 2">
    <name type="scientific">Xylona heveae (strain CBS 132557 / TC161)</name>
    <dbReference type="NCBI Taxonomy" id="1328760"/>
    <lineage>
        <taxon>Eukaryota</taxon>
        <taxon>Fungi</taxon>
        <taxon>Dikarya</taxon>
        <taxon>Ascomycota</taxon>
        <taxon>Pezizomycotina</taxon>
        <taxon>Xylonomycetes</taxon>
        <taxon>Xylonales</taxon>
        <taxon>Xylonaceae</taxon>
        <taxon>Xylona</taxon>
    </lineage>
</organism>
<accession>A0A165F9F8</accession>
<protein>
    <submittedName>
        <fullName evidence="1">Uncharacterized protein</fullName>
    </submittedName>
</protein>